<dbReference type="SUPFAM" id="SSF52743">
    <property type="entry name" value="Subtilisin-like"/>
    <property type="match status" value="1"/>
</dbReference>
<dbReference type="EMBL" id="JAZDUA010000398">
    <property type="protein sequence ID" value="KAK7793198.1"/>
    <property type="molecule type" value="Genomic_DNA"/>
</dbReference>
<dbReference type="InterPro" id="IPR022232">
    <property type="entry name" value="TPPII_C_art"/>
</dbReference>
<dbReference type="InterPro" id="IPR046939">
    <property type="entry name" value="TPPII_C_sf"/>
</dbReference>
<comment type="catalytic activity">
    <reaction evidence="1">
        <text>Release of an N-terminal tripeptide from a polypeptide.</text>
        <dbReference type="EC" id="3.4.14.10"/>
    </reaction>
</comment>
<evidence type="ECO:0000256" key="2">
    <source>
        <dbReference type="ARBA" id="ARBA00011073"/>
    </source>
</evidence>
<reference evidence="16 17" key="1">
    <citation type="submission" date="2024-03" db="EMBL/GenBank/DDBJ databases">
        <title>The genome assembly and annotation of the cricket Gryllus longicercus Weissman &amp; Gray.</title>
        <authorList>
            <person name="Szrajer S."/>
            <person name="Gray D."/>
            <person name="Ylla G."/>
        </authorList>
    </citation>
    <scope>NUCLEOTIDE SEQUENCE [LARGE SCALE GENOMIC DNA]</scope>
    <source>
        <strain evidence="16">DAG 2021-001</strain>
        <tissue evidence="16">Whole body minus gut</tissue>
    </source>
</reference>
<evidence type="ECO:0000259" key="14">
    <source>
        <dbReference type="Pfam" id="PF21223"/>
    </source>
</evidence>
<dbReference type="InterPro" id="IPR048384">
    <property type="entry name" value="TPPII_GBD"/>
</dbReference>
<dbReference type="Pfam" id="PF21316">
    <property type="entry name" value="TPPII_GBD"/>
    <property type="match status" value="1"/>
</dbReference>
<evidence type="ECO:0000259" key="15">
    <source>
        <dbReference type="Pfam" id="PF21316"/>
    </source>
</evidence>
<evidence type="ECO:0000256" key="7">
    <source>
        <dbReference type="ARBA" id="ARBA00022801"/>
    </source>
</evidence>
<evidence type="ECO:0000259" key="13">
    <source>
        <dbReference type="Pfam" id="PF12583"/>
    </source>
</evidence>
<evidence type="ECO:0000256" key="8">
    <source>
        <dbReference type="ARBA" id="ARBA00022825"/>
    </source>
</evidence>
<dbReference type="Pfam" id="PF12583">
    <property type="entry name" value="TPPII_C"/>
    <property type="match status" value="1"/>
</dbReference>
<dbReference type="Gene3D" id="6.10.250.3080">
    <property type="match status" value="1"/>
</dbReference>
<dbReference type="EC" id="3.4.14.10" evidence="3"/>
<feature type="domain" description="Tripeptidyl-peptidase II first Ig-like" evidence="14">
    <location>
        <begin position="527"/>
        <end position="643"/>
    </location>
</feature>
<evidence type="ECO:0000256" key="9">
    <source>
        <dbReference type="ARBA" id="ARBA00032232"/>
    </source>
</evidence>
<dbReference type="GO" id="GO:0004252">
    <property type="term" value="F:serine-type endopeptidase activity"/>
    <property type="evidence" value="ECO:0007669"/>
    <property type="project" value="UniProtKB-UniRule"/>
</dbReference>
<keyword evidence="5" id="KW-0031">Aminopeptidase</keyword>
<feature type="domain" description="Tripeptidyl peptidase II second Ig-like" evidence="12">
    <location>
        <begin position="788"/>
        <end position="973"/>
    </location>
</feature>
<keyword evidence="8 10" id="KW-0720">Serine protease</keyword>
<dbReference type="PANTHER" id="PTHR43806:SF14">
    <property type="entry name" value="TRIPEPTIDYL-PEPTIDASE 2"/>
    <property type="match status" value="1"/>
</dbReference>
<feature type="active site" description="Charge relay system" evidence="10">
    <location>
        <position position="264"/>
    </location>
</feature>
<dbReference type="GO" id="GO:0008240">
    <property type="term" value="F:tripeptidyl-peptidase activity"/>
    <property type="evidence" value="ECO:0007669"/>
    <property type="project" value="UniProtKB-EC"/>
</dbReference>
<feature type="domain" description="Peptidase S8/S53" evidence="11">
    <location>
        <begin position="34"/>
        <end position="505"/>
    </location>
</feature>
<dbReference type="Gene3D" id="2.60.40.3170">
    <property type="match status" value="1"/>
</dbReference>
<dbReference type="Pfam" id="PF12580">
    <property type="entry name" value="TPPII"/>
    <property type="match status" value="1"/>
</dbReference>
<evidence type="ECO:0000256" key="5">
    <source>
        <dbReference type="ARBA" id="ARBA00022438"/>
    </source>
</evidence>
<dbReference type="InterPro" id="IPR046940">
    <property type="entry name" value="TPPII_Ig-like_sf"/>
</dbReference>
<dbReference type="PRINTS" id="PR00723">
    <property type="entry name" value="SUBTILISIN"/>
</dbReference>
<feature type="active site" description="Charge relay system" evidence="10">
    <location>
        <position position="43"/>
    </location>
</feature>
<dbReference type="PROSITE" id="PS00138">
    <property type="entry name" value="SUBTILASE_SER"/>
    <property type="match status" value="1"/>
</dbReference>
<dbReference type="InterPro" id="IPR036852">
    <property type="entry name" value="Peptidase_S8/S53_dom_sf"/>
</dbReference>
<dbReference type="InterPro" id="IPR022229">
    <property type="entry name" value="TPPII_Ig-like-2"/>
</dbReference>
<dbReference type="InterPro" id="IPR034051">
    <property type="entry name" value="TPP_II_domain"/>
</dbReference>
<dbReference type="PROSITE" id="PS00137">
    <property type="entry name" value="SUBTILASE_HIS"/>
    <property type="match status" value="1"/>
</dbReference>
<dbReference type="Proteomes" id="UP001378592">
    <property type="component" value="Unassembled WGS sequence"/>
</dbReference>
<protein>
    <recommendedName>
        <fullName evidence="4">Tripeptidyl-peptidase 2</fullName>
        <ecNumber evidence="3">3.4.14.10</ecNumber>
    </recommendedName>
    <alternativeName>
        <fullName evidence="9">Tripeptidyl aminopeptidase</fullName>
    </alternativeName>
</protein>
<feature type="active site" description="Charge relay system" evidence="10">
    <location>
        <position position="454"/>
    </location>
</feature>
<proteinExistence type="inferred from homology"/>
<dbReference type="AlphaFoldDB" id="A0AAN9V7W4"/>
<keyword evidence="17" id="KW-1185">Reference proteome</keyword>
<dbReference type="GO" id="GO:0006508">
    <property type="term" value="P:proteolysis"/>
    <property type="evidence" value="ECO:0007669"/>
    <property type="project" value="UniProtKB-KW"/>
</dbReference>
<gene>
    <name evidence="16" type="ORF">R5R35_012839</name>
</gene>
<evidence type="ECO:0000256" key="3">
    <source>
        <dbReference type="ARBA" id="ARBA00012462"/>
    </source>
</evidence>
<evidence type="ECO:0000259" key="12">
    <source>
        <dbReference type="Pfam" id="PF12580"/>
    </source>
</evidence>
<dbReference type="FunFam" id="3.40.50.200:FF:000039">
    <property type="entry name" value="Predicted protein"/>
    <property type="match status" value="1"/>
</dbReference>
<dbReference type="PANTHER" id="PTHR43806">
    <property type="entry name" value="PEPTIDASE S8"/>
    <property type="match status" value="1"/>
</dbReference>
<dbReference type="Pfam" id="PF00082">
    <property type="entry name" value="Peptidase_S8"/>
    <property type="match status" value="1"/>
</dbReference>
<evidence type="ECO:0000313" key="16">
    <source>
        <dbReference type="EMBL" id="KAK7793198.1"/>
    </source>
</evidence>
<dbReference type="PROSITE" id="PS51892">
    <property type="entry name" value="SUBTILASE"/>
    <property type="match status" value="1"/>
</dbReference>
<evidence type="ECO:0000313" key="17">
    <source>
        <dbReference type="Proteomes" id="UP001378592"/>
    </source>
</evidence>
<dbReference type="InterPro" id="IPR050131">
    <property type="entry name" value="Peptidase_S8_subtilisin-like"/>
</dbReference>
<dbReference type="GO" id="GO:0005829">
    <property type="term" value="C:cytosol"/>
    <property type="evidence" value="ECO:0007669"/>
    <property type="project" value="TreeGrafter"/>
</dbReference>
<organism evidence="16 17">
    <name type="scientific">Gryllus longicercus</name>
    <dbReference type="NCBI Taxonomy" id="2509291"/>
    <lineage>
        <taxon>Eukaryota</taxon>
        <taxon>Metazoa</taxon>
        <taxon>Ecdysozoa</taxon>
        <taxon>Arthropoda</taxon>
        <taxon>Hexapoda</taxon>
        <taxon>Insecta</taxon>
        <taxon>Pterygota</taxon>
        <taxon>Neoptera</taxon>
        <taxon>Polyneoptera</taxon>
        <taxon>Orthoptera</taxon>
        <taxon>Ensifera</taxon>
        <taxon>Gryllidea</taxon>
        <taxon>Grylloidea</taxon>
        <taxon>Gryllidae</taxon>
        <taxon>Gryllinae</taxon>
        <taxon>Gryllus</taxon>
    </lineage>
</organism>
<evidence type="ECO:0000259" key="11">
    <source>
        <dbReference type="Pfam" id="PF00082"/>
    </source>
</evidence>
<comment type="caution">
    <text evidence="16">The sequence shown here is derived from an EMBL/GenBank/DDBJ whole genome shotgun (WGS) entry which is preliminary data.</text>
</comment>
<dbReference type="FunFam" id="3.40.50.200:FF:000003">
    <property type="entry name" value="Tripeptidyl peptidase 2"/>
    <property type="match status" value="1"/>
</dbReference>
<feature type="domain" description="Tripeptidyl peptidase II C-terminal" evidence="13">
    <location>
        <begin position="1015"/>
        <end position="1083"/>
    </location>
</feature>
<evidence type="ECO:0000256" key="6">
    <source>
        <dbReference type="ARBA" id="ARBA00022670"/>
    </source>
</evidence>
<feature type="domain" description="Tripeptidyl-peptidase II galactose-binding" evidence="15">
    <location>
        <begin position="664"/>
        <end position="752"/>
    </location>
</feature>
<dbReference type="InterPro" id="IPR023828">
    <property type="entry name" value="Peptidase_S8_Ser-AS"/>
</dbReference>
<evidence type="ECO:0000256" key="1">
    <source>
        <dbReference type="ARBA" id="ARBA00001910"/>
    </source>
</evidence>
<dbReference type="Gene3D" id="1.25.40.710">
    <property type="match status" value="1"/>
</dbReference>
<evidence type="ECO:0000256" key="4">
    <source>
        <dbReference type="ARBA" id="ARBA00020244"/>
    </source>
</evidence>
<dbReference type="Pfam" id="PF21223">
    <property type="entry name" value="TPPII_Ig-like-1"/>
    <property type="match status" value="1"/>
</dbReference>
<dbReference type="Gene3D" id="3.40.50.200">
    <property type="entry name" value="Peptidase S8/S53 domain"/>
    <property type="match status" value="2"/>
</dbReference>
<dbReference type="GO" id="GO:0004177">
    <property type="term" value="F:aminopeptidase activity"/>
    <property type="evidence" value="ECO:0007669"/>
    <property type="project" value="UniProtKB-KW"/>
</dbReference>
<name>A0AAN9V7W4_9ORTH</name>
<evidence type="ECO:0000256" key="10">
    <source>
        <dbReference type="PROSITE-ProRule" id="PRU01240"/>
    </source>
</evidence>
<dbReference type="CDD" id="cd04857">
    <property type="entry name" value="Peptidases_S8_Tripeptidyl_Aminopeptidase_II"/>
    <property type="match status" value="1"/>
</dbReference>
<dbReference type="InterPro" id="IPR022398">
    <property type="entry name" value="Peptidase_S8_His-AS"/>
</dbReference>
<keyword evidence="7 10" id="KW-0378">Hydrolase</keyword>
<dbReference type="InterPro" id="IPR015500">
    <property type="entry name" value="Peptidase_S8_subtilisin-rel"/>
</dbReference>
<keyword evidence="6 10" id="KW-0645">Protease</keyword>
<dbReference type="InterPro" id="IPR000209">
    <property type="entry name" value="Peptidase_S8/S53_dom"/>
</dbReference>
<dbReference type="InterPro" id="IPR048383">
    <property type="entry name" value="TPPII_Ig-like-1"/>
</dbReference>
<sequence>MAEVLDLEFPVWGLLPKKETGVTSFLNKYPEYDGRGIVIAIFDSGVDPGAPGLQITSEGKPKVIDRFDCSGAGDVDTSTVVEAKDGIIQGLSGRKLRIPPTWQNPSGSYHIGIKNGFDLYPSKLKERIEKERKEKLWDPGHKRALAEATRKLQEFEAKISSPLSNEDKLIKEDLEAQVDVLNTMEKKYFDVGPAYDCVVFHDGHMWKACVDTSEKGDLANCRVLGEYSKTQDFTVLTKSDQLSYSINVYNDGNTLEIVSMCSSHGTHVASIAAAYFPDCPEKNGAAPGAQIVSLTIGDNRLGSMETGTALVRAMIKIMERSGPNKIHVINMSYGEHAHFSSSGRIGTLMNEVIDKHGVVWVGSAGNHGPALCTIGTPPDISTNSIIGVGAYVSPDMMIAEYSLRQKLPGMPYTWTSRGPTIDGDFGVTVCAPGGAITSVPNFTLRNSQLMNGTSMAAPHVCGAIALLLSGLEKQHLKYSPYSVKRALENTALYLDSIDCFAQGHGLLQVEKAFEHLTQYHSQPERDVRLHVSCGVSNSKGIHLRGGLQDRPKDYTVNVEPFFADADNMDASKKIDFGMKLVLSCNESWVQYPSHLDLMNMARIFTVRVDPTGLPHGVHFTSIKAFDVGCVTKGPVFQVPITVVRPVEIPRDKFVPELTFTDVLFKPNTINRHFILVPDDATWAVLRLHCKDKDKSGRFVLHTLQLRPKMVCKTVECHKMLNVTAQADVVQGFSVKGGLVLEMVVAKYWANIGEVVVDYTLAFHGVRPEGSSVTMQGADGIMSIELRSGLRCEEIAPVITLKNTVQVLRPSDSKISPLTSRDVIPPARQIYELQLTYNFHIAKSTDVTPMNPWLSDLLYESEYESQLWMLFDANKQLIASGDAYPCKYVVKLDKGDYVIKMHVRHEKKELLDKLTDQPMLLSQKLPNSLSLDVYASQTQATTGGKKMVGATLPPGHILPFYIAPLANDKIGKGISVGQFLSGTITYAKDEIGKKVDTYPFKYVIPEPPKRTNKSPESKDKEKTKWDEYNEAVRDLKTSWLAKLEAGDQATALYEELSTAYPDHLPAHTAMLQCLDSSEHKTNLPLLEMVEDMDSALAKTYNKIISVADTVINSVNQTVLLAYFGIKSDNRPDAAKIRSSMERQKQALVEALAKKGCALCRIYNKKESGDGPKALESIDMVWREVLKFVDATDSKAIYFSMWHATLNRHYGRALKMLLKLGEDKPSKELDEKITEIARKLGWTHWVYYFESALPVRFPPSYRPF</sequence>
<accession>A0AAN9V7W4</accession>
<comment type="similarity">
    <text evidence="2 10">Belongs to the peptidase S8 family.</text>
</comment>